<dbReference type="EMBL" id="JBJVNE010000052">
    <property type="protein sequence ID" value="MFM9653466.1"/>
    <property type="molecule type" value="Genomic_DNA"/>
</dbReference>
<gene>
    <name evidence="1" type="ORF">ACKI1S_46250</name>
</gene>
<sequence length="194" mass="21481">MTPQARLDPILREETFRAFAPFGAADPGSSGMPCLCFSECPTGHLDHLITLRGFTPWGLVTIQEVVNSIGGGAVAYVPSDVHKAFQKAGLGHWAVRTAADSTWLYEREWRVPLPDGGAGIKGVKAIPIAEAEWRLTRVPTGQWVEGDTGIEVPGPGNPNAVEFHDYPRLWRESNVWVWDRRKRDFAKYEPGELC</sequence>
<name>A0ABW9IYG6_STRGJ</name>
<reference evidence="1 2" key="1">
    <citation type="submission" date="2024-12" db="EMBL/GenBank/DDBJ databases">
        <title>Forecasting of Potato common scab and diversities of Pathogenic streptomyces spp. in china.</title>
        <authorList>
            <person name="Handique U."/>
            <person name="Wu J."/>
        </authorList>
    </citation>
    <scope>NUCLEOTIDE SEQUENCE [LARGE SCALE GENOMIC DNA]</scope>
    <source>
        <strain evidence="1 2">ZRIMU1585</strain>
    </source>
</reference>
<dbReference type="RefSeq" id="WP_369276753.1">
    <property type="nucleotide sequence ID" value="NZ_JBJVMW010000056.1"/>
</dbReference>
<evidence type="ECO:0000313" key="1">
    <source>
        <dbReference type="EMBL" id="MFM9653466.1"/>
    </source>
</evidence>
<organism evidence="1 2">
    <name type="scientific">Streptomyces galilaeus</name>
    <dbReference type="NCBI Taxonomy" id="33899"/>
    <lineage>
        <taxon>Bacteria</taxon>
        <taxon>Bacillati</taxon>
        <taxon>Actinomycetota</taxon>
        <taxon>Actinomycetes</taxon>
        <taxon>Kitasatosporales</taxon>
        <taxon>Streptomycetaceae</taxon>
        <taxon>Streptomyces</taxon>
    </lineage>
</organism>
<dbReference type="Proteomes" id="UP001631993">
    <property type="component" value="Unassembled WGS sequence"/>
</dbReference>
<accession>A0ABW9IYG6</accession>
<keyword evidence="2" id="KW-1185">Reference proteome</keyword>
<comment type="caution">
    <text evidence="1">The sequence shown here is derived from an EMBL/GenBank/DDBJ whole genome shotgun (WGS) entry which is preliminary data.</text>
</comment>
<proteinExistence type="predicted"/>
<evidence type="ECO:0000313" key="2">
    <source>
        <dbReference type="Proteomes" id="UP001631993"/>
    </source>
</evidence>
<protein>
    <submittedName>
        <fullName evidence="1">Uncharacterized protein</fullName>
    </submittedName>
</protein>